<dbReference type="Proteomes" id="UP000799764">
    <property type="component" value="Unassembled WGS sequence"/>
</dbReference>
<comment type="caution">
    <text evidence="1">The sequence shown here is derived from an EMBL/GenBank/DDBJ whole genome shotgun (WGS) entry which is preliminary data.</text>
</comment>
<keyword evidence="2" id="KW-1185">Reference proteome</keyword>
<sequence>MSKLCSTVPIRRSLTVSSMILVRWEGWFLYYLLVIQAHSITSMPGFVRDISTQIIISEMDYL</sequence>
<name>A0A9P4PDR8_9PLEO</name>
<dbReference type="EMBL" id="MU001504">
    <property type="protein sequence ID" value="KAF2442246.1"/>
    <property type="molecule type" value="Genomic_DNA"/>
</dbReference>
<accession>A0A9P4PDR8</accession>
<dbReference type="AlphaFoldDB" id="A0A9P4PDR8"/>
<organism evidence="1 2">
    <name type="scientific">Karstenula rhodostoma CBS 690.94</name>
    <dbReference type="NCBI Taxonomy" id="1392251"/>
    <lineage>
        <taxon>Eukaryota</taxon>
        <taxon>Fungi</taxon>
        <taxon>Dikarya</taxon>
        <taxon>Ascomycota</taxon>
        <taxon>Pezizomycotina</taxon>
        <taxon>Dothideomycetes</taxon>
        <taxon>Pleosporomycetidae</taxon>
        <taxon>Pleosporales</taxon>
        <taxon>Massarineae</taxon>
        <taxon>Didymosphaeriaceae</taxon>
        <taxon>Karstenula</taxon>
    </lineage>
</organism>
<protein>
    <submittedName>
        <fullName evidence="1">Uncharacterized protein</fullName>
    </submittedName>
</protein>
<proteinExistence type="predicted"/>
<gene>
    <name evidence="1" type="ORF">P171DRAFT_64357</name>
</gene>
<evidence type="ECO:0000313" key="1">
    <source>
        <dbReference type="EMBL" id="KAF2442246.1"/>
    </source>
</evidence>
<evidence type="ECO:0000313" key="2">
    <source>
        <dbReference type="Proteomes" id="UP000799764"/>
    </source>
</evidence>
<reference evidence="1" key="1">
    <citation type="journal article" date="2020" name="Stud. Mycol.">
        <title>101 Dothideomycetes genomes: a test case for predicting lifestyles and emergence of pathogens.</title>
        <authorList>
            <person name="Haridas S."/>
            <person name="Albert R."/>
            <person name="Binder M."/>
            <person name="Bloem J."/>
            <person name="Labutti K."/>
            <person name="Salamov A."/>
            <person name="Andreopoulos B."/>
            <person name="Baker S."/>
            <person name="Barry K."/>
            <person name="Bills G."/>
            <person name="Bluhm B."/>
            <person name="Cannon C."/>
            <person name="Castanera R."/>
            <person name="Culley D."/>
            <person name="Daum C."/>
            <person name="Ezra D."/>
            <person name="Gonzalez J."/>
            <person name="Henrissat B."/>
            <person name="Kuo A."/>
            <person name="Liang C."/>
            <person name="Lipzen A."/>
            <person name="Lutzoni F."/>
            <person name="Magnuson J."/>
            <person name="Mondo S."/>
            <person name="Nolan M."/>
            <person name="Ohm R."/>
            <person name="Pangilinan J."/>
            <person name="Park H.-J."/>
            <person name="Ramirez L."/>
            <person name="Alfaro M."/>
            <person name="Sun H."/>
            <person name="Tritt A."/>
            <person name="Yoshinaga Y."/>
            <person name="Zwiers L.-H."/>
            <person name="Turgeon B."/>
            <person name="Goodwin S."/>
            <person name="Spatafora J."/>
            <person name="Crous P."/>
            <person name="Grigoriev I."/>
        </authorList>
    </citation>
    <scope>NUCLEOTIDE SEQUENCE</scope>
    <source>
        <strain evidence="1">CBS 690.94</strain>
    </source>
</reference>